<sequence>MDSAATSDPEVQRTSTNPRPHPGHKEQSEDFRAMLWLHNGDGSVEKGTDEWQRRSWGIMEEDGEDQEEGAVIRPKTQQETLQTACILEPAAREAPSENSGHAWGKAWPLQVHTSHREEGGRSDERDYKVA</sequence>
<feature type="compositionally biased region" description="Acidic residues" evidence="1">
    <location>
        <begin position="59"/>
        <end position="68"/>
    </location>
</feature>
<feature type="compositionally biased region" description="Basic and acidic residues" evidence="1">
    <location>
        <begin position="114"/>
        <end position="130"/>
    </location>
</feature>
<accession>A0AAV7UPL8</accession>
<comment type="caution">
    <text evidence="2">The sequence shown here is derived from an EMBL/GenBank/DDBJ whole genome shotgun (WGS) entry which is preliminary data.</text>
</comment>
<proteinExistence type="predicted"/>
<protein>
    <submittedName>
        <fullName evidence="2">Uncharacterized protein</fullName>
    </submittedName>
</protein>
<feature type="region of interest" description="Disordered" evidence="1">
    <location>
        <begin position="59"/>
        <end position="78"/>
    </location>
</feature>
<keyword evidence="3" id="KW-1185">Reference proteome</keyword>
<evidence type="ECO:0000256" key="1">
    <source>
        <dbReference type="SAM" id="MobiDB-lite"/>
    </source>
</evidence>
<dbReference type="AlphaFoldDB" id="A0AAV7UPL8"/>
<organism evidence="2 3">
    <name type="scientific">Pleurodeles waltl</name>
    <name type="common">Iberian ribbed newt</name>
    <dbReference type="NCBI Taxonomy" id="8319"/>
    <lineage>
        <taxon>Eukaryota</taxon>
        <taxon>Metazoa</taxon>
        <taxon>Chordata</taxon>
        <taxon>Craniata</taxon>
        <taxon>Vertebrata</taxon>
        <taxon>Euteleostomi</taxon>
        <taxon>Amphibia</taxon>
        <taxon>Batrachia</taxon>
        <taxon>Caudata</taxon>
        <taxon>Salamandroidea</taxon>
        <taxon>Salamandridae</taxon>
        <taxon>Pleurodelinae</taxon>
        <taxon>Pleurodeles</taxon>
    </lineage>
</organism>
<name>A0AAV7UPL8_PLEWA</name>
<dbReference type="Proteomes" id="UP001066276">
    <property type="component" value="Chromosome 2_2"/>
</dbReference>
<feature type="region of interest" description="Disordered" evidence="1">
    <location>
        <begin position="90"/>
        <end position="130"/>
    </location>
</feature>
<reference evidence="2" key="1">
    <citation type="journal article" date="2022" name="bioRxiv">
        <title>Sequencing and chromosome-scale assembly of the giantPleurodeles waltlgenome.</title>
        <authorList>
            <person name="Brown T."/>
            <person name="Elewa A."/>
            <person name="Iarovenko S."/>
            <person name="Subramanian E."/>
            <person name="Araus A.J."/>
            <person name="Petzold A."/>
            <person name="Susuki M."/>
            <person name="Suzuki K.-i.T."/>
            <person name="Hayashi T."/>
            <person name="Toyoda A."/>
            <person name="Oliveira C."/>
            <person name="Osipova E."/>
            <person name="Leigh N.D."/>
            <person name="Simon A."/>
            <person name="Yun M.H."/>
        </authorList>
    </citation>
    <scope>NUCLEOTIDE SEQUENCE</scope>
    <source>
        <strain evidence="2">20211129_DDA</strain>
        <tissue evidence="2">Liver</tissue>
    </source>
</reference>
<dbReference type="EMBL" id="JANPWB010000004">
    <property type="protein sequence ID" value="KAJ1190985.1"/>
    <property type="molecule type" value="Genomic_DNA"/>
</dbReference>
<feature type="region of interest" description="Disordered" evidence="1">
    <location>
        <begin position="1"/>
        <end position="32"/>
    </location>
</feature>
<evidence type="ECO:0000313" key="3">
    <source>
        <dbReference type="Proteomes" id="UP001066276"/>
    </source>
</evidence>
<feature type="compositionally biased region" description="Basic and acidic residues" evidence="1">
    <location>
        <begin position="23"/>
        <end position="32"/>
    </location>
</feature>
<evidence type="ECO:0000313" key="2">
    <source>
        <dbReference type="EMBL" id="KAJ1190985.1"/>
    </source>
</evidence>
<gene>
    <name evidence="2" type="ORF">NDU88_000302</name>
</gene>